<protein>
    <recommendedName>
        <fullName evidence="1">HAT C-terminal dimerisation domain-containing protein</fullName>
    </recommendedName>
</protein>
<dbReference type="GO" id="GO:0046983">
    <property type="term" value="F:protein dimerization activity"/>
    <property type="evidence" value="ECO:0007669"/>
    <property type="project" value="InterPro"/>
</dbReference>
<dbReference type="STRING" id="1314778.A0A5C3NP36"/>
<dbReference type="PANTHER" id="PTHR47611">
    <property type="entry name" value="HAT DIMERISATION DOMAIN, C-TERMINAL"/>
    <property type="match status" value="1"/>
</dbReference>
<evidence type="ECO:0000313" key="2">
    <source>
        <dbReference type="EMBL" id="TFK79411.1"/>
    </source>
</evidence>
<evidence type="ECO:0000259" key="1">
    <source>
        <dbReference type="Pfam" id="PF05699"/>
    </source>
</evidence>
<dbReference type="InterPro" id="IPR008906">
    <property type="entry name" value="HATC_C_dom"/>
</dbReference>
<dbReference type="SUPFAM" id="SSF53098">
    <property type="entry name" value="Ribonuclease H-like"/>
    <property type="match status" value="1"/>
</dbReference>
<reference evidence="2 3" key="1">
    <citation type="journal article" date="2019" name="Nat. Ecol. Evol.">
        <title>Megaphylogeny resolves global patterns of mushroom evolution.</title>
        <authorList>
            <person name="Varga T."/>
            <person name="Krizsan K."/>
            <person name="Foldi C."/>
            <person name="Dima B."/>
            <person name="Sanchez-Garcia M."/>
            <person name="Sanchez-Ramirez S."/>
            <person name="Szollosi G.J."/>
            <person name="Szarkandi J.G."/>
            <person name="Papp V."/>
            <person name="Albert L."/>
            <person name="Andreopoulos W."/>
            <person name="Angelini C."/>
            <person name="Antonin V."/>
            <person name="Barry K.W."/>
            <person name="Bougher N.L."/>
            <person name="Buchanan P."/>
            <person name="Buyck B."/>
            <person name="Bense V."/>
            <person name="Catcheside P."/>
            <person name="Chovatia M."/>
            <person name="Cooper J."/>
            <person name="Damon W."/>
            <person name="Desjardin D."/>
            <person name="Finy P."/>
            <person name="Geml J."/>
            <person name="Haridas S."/>
            <person name="Hughes K."/>
            <person name="Justo A."/>
            <person name="Karasinski D."/>
            <person name="Kautmanova I."/>
            <person name="Kiss B."/>
            <person name="Kocsube S."/>
            <person name="Kotiranta H."/>
            <person name="LaButti K.M."/>
            <person name="Lechner B.E."/>
            <person name="Liimatainen K."/>
            <person name="Lipzen A."/>
            <person name="Lukacs Z."/>
            <person name="Mihaltcheva S."/>
            <person name="Morgado L.N."/>
            <person name="Niskanen T."/>
            <person name="Noordeloos M.E."/>
            <person name="Ohm R.A."/>
            <person name="Ortiz-Santana B."/>
            <person name="Ovrebo C."/>
            <person name="Racz N."/>
            <person name="Riley R."/>
            <person name="Savchenko A."/>
            <person name="Shiryaev A."/>
            <person name="Soop K."/>
            <person name="Spirin V."/>
            <person name="Szebenyi C."/>
            <person name="Tomsovsky M."/>
            <person name="Tulloss R.E."/>
            <person name="Uehling J."/>
            <person name="Grigoriev I.V."/>
            <person name="Vagvolgyi C."/>
            <person name="Papp T."/>
            <person name="Martin F.M."/>
            <person name="Miettinen O."/>
            <person name="Hibbett D.S."/>
            <person name="Nagy L.G."/>
        </authorList>
    </citation>
    <scope>NUCLEOTIDE SEQUENCE [LARGE SCALE GENOMIC DNA]</scope>
    <source>
        <strain evidence="2 3">HHB13444</strain>
    </source>
</reference>
<evidence type="ECO:0000313" key="3">
    <source>
        <dbReference type="Proteomes" id="UP000308197"/>
    </source>
</evidence>
<proteinExistence type="predicted"/>
<accession>A0A5C3NP36</accession>
<gene>
    <name evidence="2" type="ORF">K466DRAFT_505613</name>
</gene>
<name>A0A5C3NP36_9APHY</name>
<feature type="domain" description="HAT C-terminal dimerisation" evidence="1">
    <location>
        <begin position="16"/>
        <end position="93"/>
    </location>
</feature>
<keyword evidence="3" id="KW-1185">Reference proteome</keyword>
<dbReference type="InterPro" id="IPR012337">
    <property type="entry name" value="RNaseH-like_sf"/>
</dbReference>
<dbReference type="AlphaFoldDB" id="A0A5C3NP36"/>
<organism evidence="2 3">
    <name type="scientific">Polyporus arcularius HHB13444</name>
    <dbReference type="NCBI Taxonomy" id="1314778"/>
    <lineage>
        <taxon>Eukaryota</taxon>
        <taxon>Fungi</taxon>
        <taxon>Dikarya</taxon>
        <taxon>Basidiomycota</taxon>
        <taxon>Agaricomycotina</taxon>
        <taxon>Agaricomycetes</taxon>
        <taxon>Polyporales</taxon>
        <taxon>Polyporaceae</taxon>
        <taxon>Polyporus</taxon>
    </lineage>
</organism>
<dbReference type="InParanoid" id="A0A5C3NP36"/>
<dbReference type="Proteomes" id="UP000308197">
    <property type="component" value="Unassembled WGS sequence"/>
</dbReference>
<dbReference type="EMBL" id="ML212045">
    <property type="protein sequence ID" value="TFK79411.1"/>
    <property type="molecule type" value="Genomic_DNA"/>
</dbReference>
<sequence>MEAQDGPQAGANSDQLEDYLSAPTEPCSDPVKYWAARKGSIPGLARMGLDYSTIPATAVDVERTFSKGRLVLSHVRSRLSAQTTRALLCVGEWSRLDLLRLDDVKPAVDLPDLEGEEEFEMAEGWERVHKALVCKK</sequence>
<dbReference type="PANTHER" id="PTHR47611:SF1">
    <property type="entry name" value="CCHC-TYPE DOMAIN-CONTAINING PROTEIN"/>
    <property type="match status" value="1"/>
</dbReference>
<dbReference type="Pfam" id="PF05699">
    <property type="entry name" value="Dimer_Tnp_hAT"/>
    <property type="match status" value="1"/>
</dbReference>